<evidence type="ECO:0000256" key="1">
    <source>
        <dbReference type="ARBA" id="ARBA00004651"/>
    </source>
</evidence>
<evidence type="ECO:0000256" key="8">
    <source>
        <dbReference type="ARBA" id="ARBA00023136"/>
    </source>
</evidence>
<dbReference type="SUPFAM" id="SSF90123">
    <property type="entry name" value="ABC transporter transmembrane region"/>
    <property type="match status" value="1"/>
</dbReference>
<evidence type="ECO:0000313" key="15">
    <source>
        <dbReference type="Proteomes" id="UP000596035"/>
    </source>
</evidence>
<evidence type="ECO:0000259" key="10">
    <source>
        <dbReference type="PROSITE" id="PS50893"/>
    </source>
</evidence>
<evidence type="ECO:0000313" key="14">
    <source>
        <dbReference type="Proteomes" id="UP000196710"/>
    </source>
</evidence>
<keyword evidence="14" id="KW-1185">Reference proteome</keyword>
<organism evidence="13 15">
    <name type="scientific">Acutalibacter muris</name>
    <dbReference type="NCBI Taxonomy" id="1796620"/>
    <lineage>
        <taxon>Bacteria</taxon>
        <taxon>Bacillati</taxon>
        <taxon>Bacillota</taxon>
        <taxon>Clostridia</taxon>
        <taxon>Eubacteriales</taxon>
        <taxon>Acutalibacteraceae</taxon>
        <taxon>Acutalibacter</taxon>
    </lineage>
</organism>
<dbReference type="InterPro" id="IPR017871">
    <property type="entry name" value="ABC_transporter-like_CS"/>
</dbReference>
<dbReference type="SUPFAM" id="SSF52540">
    <property type="entry name" value="P-loop containing nucleoside triphosphate hydrolases"/>
    <property type="match status" value="1"/>
</dbReference>
<reference evidence="12" key="1">
    <citation type="journal article" date="2017" name="Genome Announc.">
        <title>High-Quality Whole-Genome Sequences of the Oligo-Mouse-Microbiota Bacterial Community.</title>
        <authorList>
            <person name="Garzetti D."/>
            <person name="Brugiroux S."/>
            <person name="Bunk B."/>
            <person name="Pukall R."/>
            <person name="McCoy K.D."/>
            <person name="Macpherson A.J."/>
            <person name="Stecher B."/>
        </authorList>
    </citation>
    <scope>NUCLEOTIDE SEQUENCE</scope>
    <source>
        <strain evidence="12">KB18</strain>
    </source>
</reference>
<comment type="subcellular location">
    <subcellularLocation>
        <location evidence="1">Cell membrane</location>
        <topology evidence="1">Multi-pass membrane protein</topology>
    </subcellularLocation>
</comment>
<feature type="transmembrane region" description="Helical" evidence="9">
    <location>
        <begin position="251"/>
        <end position="272"/>
    </location>
</feature>
<dbReference type="FunFam" id="3.40.50.300:FF:000221">
    <property type="entry name" value="Multidrug ABC transporter ATP-binding protein"/>
    <property type="match status" value="1"/>
</dbReference>
<keyword evidence="2" id="KW-0813">Transport</keyword>
<dbReference type="Proteomes" id="UP000596035">
    <property type="component" value="Chromosome"/>
</dbReference>
<protein>
    <submittedName>
        <fullName evidence="13">ABC transporter ATP-binding protein</fullName>
    </submittedName>
</protein>
<evidence type="ECO:0000313" key="12">
    <source>
        <dbReference type="EMBL" id="ASB42246.1"/>
    </source>
</evidence>
<feature type="domain" description="ABC transmembrane type-1" evidence="11">
    <location>
        <begin position="23"/>
        <end position="292"/>
    </location>
</feature>
<dbReference type="AlphaFoldDB" id="A0A1Z2XUX6"/>
<dbReference type="InterPro" id="IPR039421">
    <property type="entry name" value="Type_1_exporter"/>
</dbReference>
<dbReference type="SMART" id="SM00382">
    <property type="entry name" value="AAA"/>
    <property type="match status" value="1"/>
</dbReference>
<dbReference type="Pfam" id="PF00005">
    <property type="entry name" value="ABC_tran"/>
    <property type="match status" value="1"/>
</dbReference>
<evidence type="ECO:0000256" key="6">
    <source>
        <dbReference type="ARBA" id="ARBA00022840"/>
    </source>
</evidence>
<accession>A0A1Z2XUX6</accession>
<name>A0A1Z2XUX6_9FIRM</name>
<dbReference type="GO" id="GO:0005886">
    <property type="term" value="C:plasma membrane"/>
    <property type="evidence" value="ECO:0007669"/>
    <property type="project" value="UniProtKB-SubCell"/>
</dbReference>
<feature type="transmembrane region" description="Helical" evidence="9">
    <location>
        <begin position="20"/>
        <end position="46"/>
    </location>
</feature>
<dbReference type="Gene3D" id="1.20.1560.10">
    <property type="entry name" value="ABC transporter type 1, transmembrane domain"/>
    <property type="match status" value="1"/>
</dbReference>
<sequence>MKKESNLKELMHYAGRHRFLTYLSLLLSAASAVLALFPFVFLFRITQEVLAVAPDFPRAGHVVHNGWLAVGFALLSIVVYVCALMSSHLSAFRIAGNIRKALMDHIAKLPLGFIGEMGSGKIRRIVNDSSAATETYLAHQLPDMSAAVTTPICMVILLFLFDWRFGLVSLLPIVLGFAAMFKMVGPQMAKDIKEYQNALADMNNEAVEYVRGVPVVKTFGQTVHSFARFKGTIDNYYKYCIAYCKKCRGPMLMYTVFINSAFAFLIALALILTGSGPVAQPILLNFIFYVIFTPIIATAMSKVMYMSENGMIVADALGRIHSILDVEPLPDPHASKRPADNSVTLENVTFRYSGSAEDAIRNISIKVEAGETVALVGPSGGGKTTVAGLISRFWDVTGGAIQIGGVNVKDISKDVLMDTVAYVFQDSKLLKTSILENVRLSKPNATRQEVERVLHEAQCDDIIAKLPQSIDTVIGTKGVYLSGGEQQRIAIARVMLKNAPFLILDEATAFADPENEALVQKAFERLSRGKPVIMIAHRLTTIRNADRVFALRDGRVEESGTHDALLANDGLYARMWRDYQTSINWKVGVNHG</sequence>
<evidence type="ECO:0000256" key="9">
    <source>
        <dbReference type="SAM" id="Phobius"/>
    </source>
</evidence>
<dbReference type="PANTHER" id="PTHR43394:SF1">
    <property type="entry name" value="ATP-BINDING CASSETTE SUB-FAMILY B MEMBER 10, MITOCHONDRIAL"/>
    <property type="match status" value="1"/>
</dbReference>
<evidence type="ECO:0000256" key="5">
    <source>
        <dbReference type="ARBA" id="ARBA00022741"/>
    </source>
</evidence>
<dbReference type="KEGG" id="amur:ADH66_17235"/>
<feature type="domain" description="ABC transporter" evidence="10">
    <location>
        <begin position="343"/>
        <end position="578"/>
    </location>
</feature>
<keyword evidence="7 9" id="KW-1133">Transmembrane helix</keyword>
<dbReference type="EMBL" id="CP021422">
    <property type="protein sequence ID" value="ASB42246.1"/>
    <property type="molecule type" value="Genomic_DNA"/>
</dbReference>
<keyword evidence="3" id="KW-1003">Cell membrane</keyword>
<dbReference type="PROSITE" id="PS50893">
    <property type="entry name" value="ABC_TRANSPORTER_2"/>
    <property type="match status" value="1"/>
</dbReference>
<dbReference type="InterPro" id="IPR003593">
    <property type="entry name" value="AAA+_ATPase"/>
</dbReference>
<dbReference type="InterPro" id="IPR011527">
    <property type="entry name" value="ABC1_TM_dom"/>
</dbReference>
<keyword evidence="8 9" id="KW-0472">Membrane</keyword>
<dbReference type="Gene3D" id="3.40.50.300">
    <property type="entry name" value="P-loop containing nucleotide triphosphate hydrolases"/>
    <property type="match status" value="1"/>
</dbReference>
<dbReference type="PROSITE" id="PS50929">
    <property type="entry name" value="ABC_TM1F"/>
    <property type="match status" value="1"/>
</dbReference>
<dbReference type="InterPro" id="IPR036640">
    <property type="entry name" value="ABC1_TM_sf"/>
</dbReference>
<evidence type="ECO:0000256" key="4">
    <source>
        <dbReference type="ARBA" id="ARBA00022692"/>
    </source>
</evidence>
<evidence type="ECO:0000256" key="3">
    <source>
        <dbReference type="ARBA" id="ARBA00022475"/>
    </source>
</evidence>
<dbReference type="Pfam" id="PF00664">
    <property type="entry name" value="ABC_membrane"/>
    <property type="match status" value="1"/>
</dbReference>
<feature type="transmembrane region" description="Helical" evidence="9">
    <location>
        <begin position="66"/>
        <end position="85"/>
    </location>
</feature>
<dbReference type="InterPro" id="IPR003439">
    <property type="entry name" value="ABC_transporter-like_ATP-bd"/>
</dbReference>
<evidence type="ECO:0000256" key="2">
    <source>
        <dbReference type="ARBA" id="ARBA00022448"/>
    </source>
</evidence>
<dbReference type="GO" id="GO:0015421">
    <property type="term" value="F:ABC-type oligopeptide transporter activity"/>
    <property type="evidence" value="ECO:0007669"/>
    <property type="project" value="TreeGrafter"/>
</dbReference>
<dbReference type="InterPro" id="IPR027417">
    <property type="entry name" value="P-loop_NTPase"/>
</dbReference>
<reference evidence="13 15" key="3">
    <citation type="submission" date="2020-11" db="EMBL/GenBank/DDBJ databases">
        <title>Closed and high quality bacterial genomes of the OMM12 community.</title>
        <authorList>
            <person name="Marbouty M."/>
            <person name="Lamy-Besnier Q."/>
            <person name="Debarbieux L."/>
            <person name="Koszul R."/>
        </authorList>
    </citation>
    <scope>NUCLEOTIDE SEQUENCE [LARGE SCALE GENOMIC DNA]</scope>
    <source>
        <strain evidence="13 15">KB18</strain>
    </source>
</reference>
<keyword evidence="6 13" id="KW-0067">ATP-binding</keyword>
<feature type="transmembrane region" description="Helical" evidence="9">
    <location>
        <begin position="278"/>
        <end position="297"/>
    </location>
</feature>
<evidence type="ECO:0000256" key="7">
    <source>
        <dbReference type="ARBA" id="ARBA00022989"/>
    </source>
</evidence>
<keyword evidence="4 9" id="KW-0812">Transmembrane</keyword>
<evidence type="ECO:0000313" key="13">
    <source>
        <dbReference type="EMBL" id="QQR31526.1"/>
    </source>
</evidence>
<evidence type="ECO:0000259" key="11">
    <source>
        <dbReference type="PROSITE" id="PS50929"/>
    </source>
</evidence>
<dbReference type="Proteomes" id="UP000196710">
    <property type="component" value="Chromosome"/>
</dbReference>
<reference evidence="14" key="2">
    <citation type="submission" date="2017-05" db="EMBL/GenBank/DDBJ databases">
        <title>Improved OligoMM genomes.</title>
        <authorList>
            <person name="Garzetti D."/>
        </authorList>
    </citation>
    <scope>NUCLEOTIDE SEQUENCE [LARGE SCALE GENOMIC DNA]</scope>
    <source>
        <strain evidence="14">KB18</strain>
    </source>
</reference>
<dbReference type="RefSeq" id="WP_066538284.1">
    <property type="nucleotide sequence ID" value="NZ_CP021422.1"/>
</dbReference>
<dbReference type="GO" id="GO:0005524">
    <property type="term" value="F:ATP binding"/>
    <property type="evidence" value="ECO:0007669"/>
    <property type="project" value="UniProtKB-KW"/>
</dbReference>
<dbReference type="PANTHER" id="PTHR43394">
    <property type="entry name" value="ATP-DEPENDENT PERMEASE MDL1, MITOCHONDRIAL"/>
    <property type="match status" value="1"/>
</dbReference>
<proteinExistence type="predicted"/>
<dbReference type="PROSITE" id="PS00211">
    <property type="entry name" value="ABC_TRANSPORTER_1"/>
    <property type="match status" value="1"/>
</dbReference>
<feature type="transmembrane region" description="Helical" evidence="9">
    <location>
        <begin position="167"/>
        <end position="185"/>
    </location>
</feature>
<dbReference type="GO" id="GO:0016887">
    <property type="term" value="F:ATP hydrolysis activity"/>
    <property type="evidence" value="ECO:0007669"/>
    <property type="project" value="InterPro"/>
</dbReference>
<gene>
    <name evidence="12" type="ORF">ADH66_17235</name>
    <name evidence="13" type="ORF">I5Q82_07635</name>
</gene>
<keyword evidence="5" id="KW-0547">Nucleotide-binding</keyword>
<dbReference type="EMBL" id="CP065321">
    <property type="protein sequence ID" value="QQR31526.1"/>
    <property type="molecule type" value="Genomic_DNA"/>
</dbReference>